<feature type="compositionally biased region" description="Basic and acidic residues" evidence="8">
    <location>
        <begin position="174"/>
        <end position="186"/>
    </location>
</feature>
<keyword evidence="2" id="KW-0677">Repeat</keyword>
<evidence type="ECO:0000313" key="10">
    <source>
        <dbReference type="EMBL" id="OAE30923.1"/>
    </source>
</evidence>
<keyword evidence="1" id="KW-0507">mRNA processing</keyword>
<feature type="compositionally biased region" description="Acidic residues" evidence="8">
    <location>
        <begin position="705"/>
        <end position="714"/>
    </location>
</feature>
<evidence type="ECO:0000259" key="9">
    <source>
        <dbReference type="PROSITE" id="PS51295"/>
    </source>
</evidence>
<dbReference type="Proteomes" id="UP000077202">
    <property type="component" value="Unassembled WGS sequence"/>
</dbReference>
<evidence type="ECO:0000256" key="3">
    <source>
        <dbReference type="ARBA" id="ARBA00022884"/>
    </source>
</evidence>
<feature type="region of interest" description="Disordered" evidence="8">
    <location>
        <begin position="694"/>
        <end position="714"/>
    </location>
</feature>
<proteinExistence type="predicted"/>
<dbReference type="Gene3D" id="3.30.110.60">
    <property type="entry name" value="YhbY-like"/>
    <property type="match status" value="2"/>
</dbReference>
<evidence type="ECO:0000256" key="4">
    <source>
        <dbReference type="ARBA" id="ARBA00022946"/>
    </source>
</evidence>
<feature type="domain" description="CRM" evidence="9">
    <location>
        <begin position="485"/>
        <end position="581"/>
    </location>
</feature>
<dbReference type="SMART" id="SM01103">
    <property type="entry name" value="CRS1_YhbY"/>
    <property type="match status" value="2"/>
</dbReference>
<keyword evidence="3 7" id="KW-0694">RNA-binding</keyword>
<accession>A0A176WE55</accession>
<evidence type="ECO:0000256" key="1">
    <source>
        <dbReference type="ARBA" id="ARBA00022664"/>
    </source>
</evidence>
<feature type="compositionally biased region" description="Basic and acidic residues" evidence="8">
    <location>
        <begin position="261"/>
        <end position="273"/>
    </location>
</feature>
<reference evidence="10" key="1">
    <citation type="submission" date="2016-03" db="EMBL/GenBank/DDBJ databases">
        <title>Mechanisms controlling the formation of the plant cell surface in tip-growing cells are functionally conserved among land plants.</title>
        <authorList>
            <person name="Honkanen S."/>
            <person name="Jones V.A."/>
            <person name="Morieri G."/>
            <person name="Champion C."/>
            <person name="Hetherington A.J."/>
            <person name="Kelly S."/>
            <person name="Saint-Marcoux D."/>
            <person name="Proust H."/>
            <person name="Prescott H."/>
            <person name="Dolan L."/>
        </authorList>
    </citation>
    <scope>NUCLEOTIDE SEQUENCE [LARGE SCALE GENOMIC DNA]</scope>
    <source>
        <tissue evidence="10">Whole gametophyte</tissue>
    </source>
</reference>
<feature type="region of interest" description="Disordered" evidence="8">
    <location>
        <begin position="368"/>
        <end position="407"/>
    </location>
</feature>
<comment type="caution">
    <text evidence="10">The sequence shown here is derived from an EMBL/GenBank/DDBJ whole genome shotgun (WGS) entry which is preliminary data.</text>
</comment>
<keyword evidence="4" id="KW-0809">Transit peptide</keyword>
<dbReference type="FunFam" id="3.30.110.60:FF:000002">
    <property type="entry name" value="CRS2-associated factor 1, chloroplastic"/>
    <property type="match status" value="1"/>
</dbReference>
<evidence type="ECO:0000256" key="8">
    <source>
        <dbReference type="SAM" id="MobiDB-lite"/>
    </source>
</evidence>
<dbReference type="AlphaFoldDB" id="A0A176WE55"/>
<feature type="compositionally biased region" description="Basic and acidic residues" evidence="8">
    <location>
        <begin position="368"/>
        <end position="393"/>
    </location>
</feature>
<dbReference type="InterPro" id="IPR035920">
    <property type="entry name" value="YhbY-like_sf"/>
</dbReference>
<dbReference type="PROSITE" id="PS51295">
    <property type="entry name" value="CRM"/>
    <property type="match status" value="2"/>
</dbReference>
<keyword evidence="11" id="KW-1185">Reference proteome</keyword>
<gene>
    <name evidence="10" type="ORF">AXG93_885s1030</name>
</gene>
<evidence type="ECO:0000256" key="5">
    <source>
        <dbReference type="ARBA" id="ARBA00023187"/>
    </source>
</evidence>
<keyword evidence="6" id="KW-0687">Ribonucleoprotein</keyword>
<dbReference type="SUPFAM" id="SSF75471">
    <property type="entry name" value="YhbY-like"/>
    <property type="match status" value="2"/>
</dbReference>
<evidence type="ECO:0000313" key="11">
    <source>
        <dbReference type="Proteomes" id="UP000077202"/>
    </source>
</evidence>
<dbReference type="InterPro" id="IPR044599">
    <property type="entry name" value="CAF1P_plant"/>
</dbReference>
<evidence type="ECO:0000256" key="7">
    <source>
        <dbReference type="PROSITE-ProRule" id="PRU00626"/>
    </source>
</evidence>
<evidence type="ECO:0000256" key="6">
    <source>
        <dbReference type="ARBA" id="ARBA00023274"/>
    </source>
</evidence>
<feature type="compositionally biased region" description="Basic and acidic residues" evidence="8">
    <location>
        <begin position="281"/>
        <end position="291"/>
    </location>
</feature>
<dbReference type="GO" id="GO:1990904">
    <property type="term" value="C:ribonucleoprotein complex"/>
    <property type="evidence" value="ECO:0007669"/>
    <property type="project" value="UniProtKB-KW"/>
</dbReference>
<feature type="compositionally biased region" description="Basic and acidic residues" evidence="8">
    <location>
        <begin position="217"/>
        <end position="229"/>
    </location>
</feature>
<dbReference type="EMBL" id="LVLJ01001217">
    <property type="protein sequence ID" value="OAE30923.1"/>
    <property type="molecule type" value="Genomic_DNA"/>
</dbReference>
<dbReference type="PANTHER" id="PTHR46247">
    <property type="entry name" value="CRS2-ASSOCIATED FACTOR 1, CHLOROPLASTIC"/>
    <property type="match status" value="1"/>
</dbReference>
<keyword evidence="5" id="KW-0508">mRNA splicing</keyword>
<feature type="region of interest" description="Disordered" evidence="8">
    <location>
        <begin position="159"/>
        <end position="245"/>
    </location>
</feature>
<feature type="region of interest" description="Disordered" evidence="8">
    <location>
        <begin position="261"/>
        <end position="348"/>
    </location>
</feature>
<dbReference type="Pfam" id="PF01985">
    <property type="entry name" value="CRS1_YhbY"/>
    <property type="match status" value="2"/>
</dbReference>
<dbReference type="GO" id="GO:0000373">
    <property type="term" value="P:Group II intron splicing"/>
    <property type="evidence" value="ECO:0007669"/>
    <property type="project" value="InterPro"/>
</dbReference>
<evidence type="ECO:0000256" key="2">
    <source>
        <dbReference type="ARBA" id="ARBA00022737"/>
    </source>
</evidence>
<feature type="domain" description="CRM" evidence="9">
    <location>
        <begin position="600"/>
        <end position="696"/>
    </location>
</feature>
<organism evidence="10 11">
    <name type="scientific">Marchantia polymorpha subsp. ruderalis</name>
    <dbReference type="NCBI Taxonomy" id="1480154"/>
    <lineage>
        <taxon>Eukaryota</taxon>
        <taxon>Viridiplantae</taxon>
        <taxon>Streptophyta</taxon>
        <taxon>Embryophyta</taxon>
        <taxon>Marchantiophyta</taxon>
        <taxon>Marchantiopsida</taxon>
        <taxon>Marchantiidae</taxon>
        <taxon>Marchantiales</taxon>
        <taxon>Marchantiaceae</taxon>
        <taxon>Marchantia</taxon>
    </lineage>
</organism>
<protein>
    <recommendedName>
        <fullName evidence="9">CRM domain-containing protein</fullName>
    </recommendedName>
</protein>
<dbReference type="PANTHER" id="PTHR46247:SF1">
    <property type="entry name" value="CRS2-ASSOCIATED FACTOR 1, CHLOROPLASTIC"/>
    <property type="match status" value="1"/>
</dbReference>
<name>A0A176WE55_MARPO</name>
<feature type="compositionally biased region" description="Basic and acidic residues" evidence="8">
    <location>
        <begin position="321"/>
        <end position="331"/>
    </location>
</feature>
<dbReference type="GO" id="GO:0003723">
    <property type="term" value="F:RNA binding"/>
    <property type="evidence" value="ECO:0007669"/>
    <property type="project" value="UniProtKB-UniRule"/>
</dbReference>
<feature type="compositionally biased region" description="Basic and acidic residues" evidence="8">
    <location>
        <begin position="301"/>
        <end position="314"/>
    </location>
</feature>
<dbReference type="InterPro" id="IPR001890">
    <property type="entry name" value="RNA-binding_CRM"/>
</dbReference>
<sequence>MIGLPQWPQLGEKLLMLTSRCHHGRGTGGVVMVRSWVVGRPAVTSKRRFEVASSQLTHQWPFARSQLSPADLGSRFAFVNCFVTHVLKPLVFNRPNAGALSLKGNFLVTSFCSESSSEETPRQDLSTFKPPPPAQPVRPEHILSEVPFQYWYSYADLPDNRSRKKNSKQTGQDDPNRSSTREKKDAANSSHLSPEDRRRLLLTELRKGAGSDVENSEEPRRWLTRDLKDSPGSASRKPSDTIGSAVRDRVVTAGISVKRTDGTKRSLMRERRGISGVSSASEDRSLTRETVDNTESSAKSEPPRRSFMRERRVISDVSSVTEDRSFSRETVDNTEFSTKSEQPRRSLMRERRVIAGVPRATEDRFLMRERVGNSERPTKLEQPRRSLMREPRQKPRSSSPRRGNGVAAVTSTLQMNDETARDELSQTFEVQDTTVAENGCLGEREPHDTVEQENFAERDSCEVSELEKEKPTATKTAEDTEKEGFRLSTKEINLLIDKCNRSSRQINMGWRGWGHNYITLVHSYWKKSEVCKIKCKGAVTLDMDFLCNKLEEKTGGRVIHRNQGVVYLYRGRDYDPKFAPKLPVMHQRKKTPAKRLPIPFGLTKDDVNALRARGKELPALCKLAKNGVFVTLLDDVRKAFEKSDLVRVNCQGFEARNFRALGVKLKKLVPCVLISYEFEHILMWRWDGFKAPSPEDAVQMSEESFKDEEEDADH</sequence>
<dbReference type="GO" id="GO:0006397">
    <property type="term" value="P:mRNA processing"/>
    <property type="evidence" value="ECO:0007669"/>
    <property type="project" value="UniProtKB-KW"/>
</dbReference>
<feature type="region of interest" description="Disordered" evidence="8">
    <location>
        <begin position="117"/>
        <end position="139"/>
    </location>
</feature>
<feature type="compositionally biased region" description="Basic and acidic residues" evidence="8">
    <location>
        <begin position="193"/>
        <end position="209"/>
    </location>
</feature>